<proteinExistence type="predicted"/>
<evidence type="ECO:0000256" key="1">
    <source>
        <dbReference type="ARBA" id="ARBA00023015"/>
    </source>
</evidence>
<dbReference type="InterPro" id="IPR036271">
    <property type="entry name" value="Tet_transcr_reg_TetR-rel_C_sf"/>
</dbReference>
<evidence type="ECO:0000256" key="3">
    <source>
        <dbReference type="ARBA" id="ARBA00023163"/>
    </source>
</evidence>
<dbReference type="Proteomes" id="UP000316406">
    <property type="component" value="Unassembled WGS sequence"/>
</dbReference>
<dbReference type="GO" id="GO:0003677">
    <property type="term" value="F:DNA binding"/>
    <property type="evidence" value="ECO:0007669"/>
    <property type="project" value="UniProtKB-UniRule"/>
</dbReference>
<gene>
    <name evidence="6" type="ORF">FO013_06265</name>
</gene>
<evidence type="ECO:0000313" key="7">
    <source>
        <dbReference type="Proteomes" id="UP000316406"/>
    </source>
</evidence>
<comment type="caution">
    <text evidence="6">The sequence shown here is derived from an EMBL/GenBank/DDBJ whole genome shotgun (WGS) entry which is preliminary data.</text>
</comment>
<evidence type="ECO:0000256" key="2">
    <source>
        <dbReference type="ARBA" id="ARBA00023125"/>
    </source>
</evidence>
<dbReference type="GO" id="GO:0045892">
    <property type="term" value="P:negative regulation of DNA-templated transcription"/>
    <property type="evidence" value="ECO:0007669"/>
    <property type="project" value="InterPro"/>
</dbReference>
<dbReference type="Gene3D" id="1.10.357.10">
    <property type="entry name" value="Tetracycline Repressor, domain 2"/>
    <property type="match status" value="1"/>
</dbReference>
<evidence type="ECO:0000313" key="6">
    <source>
        <dbReference type="EMBL" id="TSI17794.1"/>
    </source>
</evidence>
<dbReference type="Pfam" id="PF02909">
    <property type="entry name" value="TetR_C_1"/>
    <property type="match status" value="1"/>
</dbReference>
<keyword evidence="7" id="KW-1185">Reference proteome</keyword>
<keyword evidence="3" id="KW-0804">Transcription</keyword>
<dbReference type="Gene3D" id="1.10.10.60">
    <property type="entry name" value="Homeodomain-like"/>
    <property type="match status" value="1"/>
</dbReference>
<dbReference type="OrthoDB" id="4540879at2"/>
<dbReference type="InterPro" id="IPR004111">
    <property type="entry name" value="Repressor_TetR_C"/>
</dbReference>
<reference evidence="6 7" key="1">
    <citation type="submission" date="2019-07" db="EMBL/GenBank/DDBJ databases">
        <title>Draft genome sequence of Brevibacterium aurantiacum XU54 isolated from Xinjiang China.</title>
        <authorList>
            <person name="Xu X."/>
        </authorList>
    </citation>
    <scope>NUCLEOTIDE SEQUENCE [LARGE SCALE GENOMIC DNA]</scope>
    <source>
        <strain evidence="6 7">XU54</strain>
    </source>
</reference>
<dbReference type="SUPFAM" id="SSF46689">
    <property type="entry name" value="Homeodomain-like"/>
    <property type="match status" value="1"/>
</dbReference>
<dbReference type="AlphaFoldDB" id="A0A556CK31"/>
<name>A0A556CK31_BREAU</name>
<dbReference type="EMBL" id="VLTK01000003">
    <property type="protein sequence ID" value="TSI17794.1"/>
    <property type="molecule type" value="Genomic_DNA"/>
</dbReference>
<dbReference type="SUPFAM" id="SSF48498">
    <property type="entry name" value="Tetracyclin repressor-like, C-terminal domain"/>
    <property type="match status" value="1"/>
</dbReference>
<dbReference type="InterPro" id="IPR009057">
    <property type="entry name" value="Homeodomain-like_sf"/>
</dbReference>
<organism evidence="6 7">
    <name type="scientific">Brevibacterium aurantiacum</name>
    <dbReference type="NCBI Taxonomy" id="273384"/>
    <lineage>
        <taxon>Bacteria</taxon>
        <taxon>Bacillati</taxon>
        <taxon>Actinomycetota</taxon>
        <taxon>Actinomycetes</taxon>
        <taxon>Micrococcales</taxon>
        <taxon>Brevibacteriaceae</taxon>
        <taxon>Brevibacterium</taxon>
    </lineage>
</organism>
<evidence type="ECO:0000259" key="5">
    <source>
        <dbReference type="PROSITE" id="PS50977"/>
    </source>
</evidence>
<sequence>MECVECGLPWHETRGTGRPRRYCSRSCQGRAYRRRRDQGRLSKPVRIEMIEKQSATTLPTAIAMADAQGIDSVTLRSVASQTGMALTALQRSFGSRDRLVDAMVQHILSSPPAPSPRMGDPIATLTHLAEHEWKKYGSHPWLVTVMGRTRPPLVPATLDSVHIGIEAIRETGVDSNIALDRYLAISAYIQGMALLLHAEQQETMHSDTSLRVWWSEEVDRLDRRGFTQRHHWLADLTNQSLSDGFDVDACFRDGLDRVIAGLVPPTSQ</sequence>
<feature type="domain" description="HTH tetR-type" evidence="5">
    <location>
        <begin position="51"/>
        <end position="111"/>
    </location>
</feature>
<dbReference type="InterPro" id="IPR001647">
    <property type="entry name" value="HTH_TetR"/>
</dbReference>
<accession>A0A556CK31</accession>
<keyword evidence="2 4" id="KW-0238">DNA-binding</keyword>
<dbReference type="PROSITE" id="PS50977">
    <property type="entry name" value="HTH_TETR_2"/>
    <property type="match status" value="1"/>
</dbReference>
<keyword evidence="1" id="KW-0805">Transcription regulation</keyword>
<evidence type="ECO:0000256" key="4">
    <source>
        <dbReference type="PROSITE-ProRule" id="PRU00335"/>
    </source>
</evidence>
<feature type="DNA-binding region" description="H-T-H motif" evidence="4">
    <location>
        <begin position="74"/>
        <end position="93"/>
    </location>
</feature>
<protein>
    <submittedName>
        <fullName evidence="6">TetR/AcrR family transcriptional regulator</fullName>
    </submittedName>
</protein>